<evidence type="ECO:0000313" key="4">
    <source>
        <dbReference type="Proteomes" id="UP000311605"/>
    </source>
</evidence>
<evidence type="ECO:0000256" key="1">
    <source>
        <dbReference type="SAM" id="SignalP"/>
    </source>
</evidence>
<dbReference type="EMBL" id="VDMN01000002">
    <property type="protein sequence ID" value="TNM63771.1"/>
    <property type="molecule type" value="Genomic_DNA"/>
</dbReference>
<dbReference type="Gene3D" id="3.90.420.10">
    <property type="entry name" value="Oxidoreductase, molybdopterin-binding domain"/>
    <property type="match status" value="1"/>
</dbReference>
<gene>
    <name evidence="3" type="ORF">FHP24_13365</name>
</gene>
<dbReference type="CDD" id="cd02108">
    <property type="entry name" value="bact_SO_family_Moco"/>
    <property type="match status" value="1"/>
</dbReference>
<comment type="caution">
    <text evidence="3">The sequence shown here is derived from an EMBL/GenBank/DDBJ whole genome shotgun (WGS) entry which is preliminary data.</text>
</comment>
<accession>A0A5C4XLQ1</accession>
<keyword evidence="1" id="KW-0732">Signal</keyword>
<dbReference type="SUPFAM" id="SSF56524">
    <property type="entry name" value="Oxidoreductase molybdopterin-binding domain"/>
    <property type="match status" value="1"/>
</dbReference>
<dbReference type="RefSeq" id="WP_139676676.1">
    <property type="nucleotide sequence ID" value="NZ_VDMN01000002.1"/>
</dbReference>
<name>A0A5C4XLQ1_9HYPH</name>
<proteinExistence type="predicted"/>
<organism evidence="3 4">
    <name type="scientific">Aliirhizobium smilacinae</name>
    <dbReference type="NCBI Taxonomy" id="1395944"/>
    <lineage>
        <taxon>Bacteria</taxon>
        <taxon>Pseudomonadati</taxon>
        <taxon>Pseudomonadota</taxon>
        <taxon>Alphaproteobacteria</taxon>
        <taxon>Hyphomicrobiales</taxon>
        <taxon>Rhizobiaceae</taxon>
        <taxon>Aliirhizobium</taxon>
    </lineage>
</organism>
<dbReference type="PROSITE" id="PS51318">
    <property type="entry name" value="TAT"/>
    <property type="match status" value="1"/>
</dbReference>
<dbReference type="Proteomes" id="UP000311605">
    <property type="component" value="Unassembled WGS sequence"/>
</dbReference>
<dbReference type="InterPro" id="IPR000572">
    <property type="entry name" value="OxRdtase_Mopterin-bd_dom"/>
</dbReference>
<evidence type="ECO:0000259" key="2">
    <source>
        <dbReference type="Pfam" id="PF00174"/>
    </source>
</evidence>
<feature type="signal peptide" evidence="1">
    <location>
        <begin position="1"/>
        <end position="20"/>
    </location>
</feature>
<dbReference type="Pfam" id="PF00174">
    <property type="entry name" value="Oxidored_molyb"/>
    <property type="match status" value="1"/>
</dbReference>
<evidence type="ECO:0000313" key="3">
    <source>
        <dbReference type="EMBL" id="TNM63771.1"/>
    </source>
</evidence>
<sequence length="258" mass="28458">MSRIITRRRFLIGSTLTASALGLSGCDALVESPKVQSILKIAEGLTMKTQRALIGDDTLAREFGMADISPTFRANGTSMPDGAQYQDLLSRQFSTWQLEVGGLVERPTKLSLAALKAMPSRTQITRHDCVEGWSAIGQWTGVPLGSLLQQVGLKPEARYIVFHCADEFEKTLDGSGWYYESIDLVDAFHPQTILAHAMNGRDLEVAHGAPLRLRVARQLGYKQAKYLMRIEAVADLASLYGGNGGFWEDRGYEWYAGI</sequence>
<dbReference type="InterPro" id="IPR036374">
    <property type="entry name" value="OxRdtase_Mopterin-bd_sf"/>
</dbReference>
<dbReference type="AlphaFoldDB" id="A0A5C4XLQ1"/>
<dbReference type="PROSITE" id="PS51257">
    <property type="entry name" value="PROKAR_LIPOPROTEIN"/>
    <property type="match status" value="1"/>
</dbReference>
<feature type="chain" id="PRO_5022826014" evidence="1">
    <location>
        <begin position="21"/>
        <end position="258"/>
    </location>
</feature>
<reference evidence="3 4" key="1">
    <citation type="submission" date="2019-06" db="EMBL/GenBank/DDBJ databases">
        <title>The draft genome of Rhizobium smilacinae PTYR-5.</title>
        <authorList>
            <person name="Liu L."/>
            <person name="Li L."/>
            <person name="Zhang X."/>
        </authorList>
    </citation>
    <scope>NUCLEOTIDE SEQUENCE [LARGE SCALE GENOMIC DNA]</scope>
    <source>
        <strain evidence="3 4">PTYR-5</strain>
    </source>
</reference>
<dbReference type="PANTHER" id="PTHR43032">
    <property type="entry name" value="PROTEIN-METHIONINE-SULFOXIDE REDUCTASE"/>
    <property type="match status" value="1"/>
</dbReference>
<feature type="domain" description="Oxidoreductase molybdopterin-binding" evidence="2">
    <location>
        <begin position="93"/>
        <end position="234"/>
    </location>
</feature>
<dbReference type="InterPro" id="IPR006311">
    <property type="entry name" value="TAT_signal"/>
</dbReference>
<dbReference type="OrthoDB" id="9795587at2"/>
<keyword evidence="4" id="KW-1185">Reference proteome</keyword>
<dbReference type="PANTHER" id="PTHR43032:SF2">
    <property type="entry name" value="BLL0505 PROTEIN"/>
    <property type="match status" value="1"/>
</dbReference>
<protein>
    <submittedName>
        <fullName evidence="3">Molybdopterin-binding protein</fullName>
    </submittedName>
</protein>